<accession>A0A182QPV4</accession>
<evidence type="ECO:0008006" key="4">
    <source>
        <dbReference type="Google" id="ProtNLM"/>
    </source>
</evidence>
<keyword evidence="3" id="KW-1185">Reference proteome</keyword>
<dbReference type="Proteomes" id="UP000075886">
    <property type="component" value="Unassembled WGS sequence"/>
</dbReference>
<organism evidence="2 3">
    <name type="scientific">Anopheles farauti</name>
    <dbReference type="NCBI Taxonomy" id="69004"/>
    <lineage>
        <taxon>Eukaryota</taxon>
        <taxon>Metazoa</taxon>
        <taxon>Ecdysozoa</taxon>
        <taxon>Arthropoda</taxon>
        <taxon>Hexapoda</taxon>
        <taxon>Insecta</taxon>
        <taxon>Pterygota</taxon>
        <taxon>Neoptera</taxon>
        <taxon>Endopterygota</taxon>
        <taxon>Diptera</taxon>
        <taxon>Nematocera</taxon>
        <taxon>Culicoidea</taxon>
        <taxon>Culicidae</taxon>
        <taxon>Anophelinae</taxon>
        <taxon>Anopheles</taxon>
    </lineage>
</organism>
<feature type="signal peptide" evidence="1">
    <location>
        <begin position="1"/>
        <end position="21"/>
    </location>
</feature>
<name>A0A182QPV4_9DIPT</name>
<evidence type="ECO:0000256" key="1">
    <source>
        <dbReference type="SAM" id="SignalP"/>
    </source>
</evidence>
<keyword evidence="1" id="KW-0732">Signal</keyword>
<reference evidence="3" key="1">
    <citation type="submission" date="2014-01" db="EMBL/GenBank/DDBJ databases">
        <title>The Genome Sequence of Anopheles farauti FAR1 (V2).</title>
        <authorList>
            <consortium name="The Broad Institute Genomics Platform"/>
            <person name="Neafsey D.E."/>
            <person name="Besansky N."/>
            <person name="Howell P."/>
            <person name="Walton C."/>
            <person name="Young S.K."/>
            <person name="Zeng Q."/>
            <person name="Gargeya S."/>
            <person name="Fitzgerald M."/>
            <person name="Haas B."/>
            <person name="Abouelleil A."/>
            <person name="Allen A.W."/>
            <person name="Alvarado L."/>
            <person name="Arachchi H.M."/>
            <person name="Berlin A.M."/>
            <person name="Chapman S.B."/>
            <person name="Gainer-Dewar J."/>
            <person name="Goldberg J."/>
            <person name="Griggs A."/>
            <person name="Gujja S."/>
            <person name="Hansen M."/>
            <person name="Howarth C."/>
            <person name="Imamovic A."/>
            <person name="Ireland A."/>
            <person name="Larimer J."/>
            <person name="McCowan C."/>
            <person name="Murphy C."/>
            <person name="Pearson M."/>
            <person name="Poon T.W."/>
            <person name="Priest M."/>
            <person name="Roberts A."/>
            <person name="Saif S."/>
            <person name="Shea T."/>
            <person name="Sisk P."/>
            <person name="Sykes S."/>
            <person name="Wortman J."/>
            <person name="Nusbaum C."/>
            <person name="Birren B."/>
        </authorList>
    </citation>
    <scope>NUCLEOTIDE SEQUENCE [LARGE SCALE GENOMIC DNA]</scope>
    <source>
        <strain evidence="3">FAR1</strain>
    </source>
</reference>
<protein>
    <recommendedName>
        <fullName evidence="4">Secreted protein</fullName>
    </recommendedName>
</protein>
<dbReference type="EMBL" id="AXCN02001252">
    <property type="status" value="NOT_ANNOTATED_CDS"/>
    <property type="molecule type" value="Genomic_DNA"/>
</dbReference>
<sequence length="596" mass="64423">MAHTGRDCVFHPLVCVLEVLAASTRLQPLTGSGDDSLDAKNHAATKRNVPFRLRKVPAEGRADDEADAVVGVVTGCVGDVDGRGLQAVIAQPGKVLRPLPHAEAIHLVNGFPAVQRRLLRRVSFAPLELGMLCFVPVFCLPPGAGTNQQHRIESERNACERSKLIVPGGSTVHVLHHERVQIVERPVAVVLRHLLAVAVEEDGRVAVHLLLAAQLLVRVDRAVHLRDRHVPPAGDLLRQLLPGRGEPHAVAAPGRVELHHRHAVRDRAGKVAVGQLHHHRPVVVPVGASLERCARRFRAVRCRSLPLLLLLLQSAGHFGDVLLEVGVRARPGVLFDLLAVLDPEQRRVALHLEVGADRAVLRAVDFGHADVPLVLEAAGQLLPGRGQLRAVTAPRCVELDEVLAGRDLGERGGGGRWRRDAVGILLPLRLVHLRRPTAGQLLVQERIELGEIAPPAIFHAGRRTLAEQLQHRVAGDVVLRAEIAIGRAVDAPDRHQTVRRPVSHLRQRSPRRGELLALSFVRWTLVVSEWPLTVATSTASTNTAPMPAILLQLDAAAIGLGSRAEAAASLITGRFLGLYLSHTTANTASQNAPLGF</sequence>
<evidence type="ECO:0000313" key="2">
    <source>
        <dbReference type="EnsemblMetazoa" id="AFAF014477-PA"/>
    </source>
</evidence>
<proteinExistence type="predicted"/>
<dbReference type="AlphaFoldDB" id="A0A182QPV4"/>
<dbReference type="VEuPathDB" id="VectorBase:AFAF014477"/>
<reference evidence="2" key="2">
    <citation type="submission" date="2020-05" db="UniProtKB">
        <authorList>
            <consortium name="EnsemblMetazoa"/>
        </authorList>
    </citation>
    <scope>IDENTIFICATION</scope>
    <source>
        <strain evidence="2">FAR1</strain>
    </source>
</reference>
<feature type="chain" id="PRO_5008133196" description="Secreted protein" evidence="1">
    <location>
        <begin position="22"/>
        <end position="596"/>
    </location>
</feature>
<evidence type="ECO:0000313" key="3">
    <source>
        <dbReference type="Proteomes" id="UP000075886"/>
    </source>
</evidence>
<dbReference type="EnsemblMetazoa" id="AFAF014477-RA">
    <property type="protein sequence ID" value="AFAF014477-PA"/>
    <property type="gene ID" value="AFAF014477"/>
</dbReference>